<dbReference type="PANTHER" id="PTHR46841">
    <property type="entry name" value="OX-2 MEMBRANE GLYCOPROTEIN"/>
    <property type="match status" value="1"/>
</dbReference>
<dbReference type="PANTHER" id="PTHR46841:SF7">
    <property type="entry name" value="IG-LIKE DOMAIN-CONTAINING PROTEIN"/>
    <property type="match status" value="1"/>
</dbReference>
<dbReference type="GO" id="GO:0009986">
    <property type="term" value="C:cell surface"/>
    <property type="evidence" value="ECO:0007669"/>
    <property type="project" value="TreeGrafter"/>
</dbReference>
<evidence type="ECO:0000256" key="2">
    <source>
        <dbReference type="ARBA" id="ARBA00022692"/>
    </source>
</evidence>
<dbReference type="InterPro" id="IPR047164">
    <property type="entry name" value="OX2G-like"/>
</dbReference>
<evidence type="ECO:0000256" key="7">
    <source>
        <dbReference type="ARBA" id="ARBA00023180"/>
    </source>
</evidence>
<evidence type="ECO:0000256" key="4">
    <source>
        <dbReference type="ARBA" id="ARBA00022989"/>
    </source>
</evidence>
<dbReference type="GO" id="GO:0098632">
    <property type="term" value="F:cell-cell adhesion mediator activity"/>
    <property type="evidence" value="ECO:0007669"/>
    <property type="project" value="InterPro"/>
</dbReference>
<dbReference type="SMART" id="SM00409">
    <property type="entry name" value="IG"/>
    <property type="match status" value="1"/>
</dbReference>
<dbReference type="PROSITE" id="PS50835">
    <property type="entry name" value="IG_LIKE"/>
    <property type="match status" value="1"/>
</dbReference>
<keyword evidence="7" id="KW-0325">Glycoprotein</keyword>
<dbReference type="InParanoid" id="A0A671XJ64"/>
<keyword evidence="4 9" id="KW-1133">Transmembrane helix</keyword>
<sequence>MLRFEASPVKLSSPAGLTALKRTEQDVIAAVGDEACLSCQLLQSKDVVQVTWQKVLPEGVKNVATYTQRFGKRVTSGFQGKVETFTVVGLQNSSIVIRNVTEEDEGCYLCLFNIDPGDDLNATTCLQLYELHEPVLHVRESGSEETVVSCSATGRPAPTVTLTVLRDNVHFPGNSSVSVNNTNGTVTVTSTAVLTRLHHMDTEVRCAVRVLSAPQKEEVRMIPNFKLMSSVYLTGSHEDSGTEITRFTIITTLSVVLVVCCVAAAVLLIRRHMNR</sequence>
<dbReference type="SMART" id="SM00406">
    <property type="entry name" value="IGv"/>
    <property type="match status" value="1"/>
</dbReference>
<dbReference type="Ensembl" id="ENSSAUT00010051419.1">
    <property type="protein sequence ID" value="ENSSAUP00010048880.1"/>
    <property type="gene ID" value="ENSSAUG00010020384.1"/>
</dbReference>
<dbReference type="AlphaFoldDB" id="A0A671XJ64"/>
<keyword evidence="6" id="KW-1015">Disulfide bond</keyword>
<dbReference type="GO" id="GO:0034113">
    <property type="term" value="P:heterotypic cell-cell adhesion"/>
    <property type="evidence" value="ECO:0007669"/>
    <property type="project" value="TreeGrafter"/>
</dbReference>
<dbReference type="GO" id="GO:0030424">
    <property type="term" value="C:axon"/>
    <property type="evidence" value="ECO:0007669"/>
    <property type="project" value="TreeGrafter"/>
</dbReference>
<evidence type="ECO:0000256" key="1">
    <source>
        <dbReference type="ARBA" id="ARBA00004167"/>
    </source>
</evidence>
<dbReference type="InterPro" id="IPR007110">
    <property type="entry name" value="Ig-like_dom"/>
</dbReference>
<dbReference type="SUPFAM" id="SSF48726">
    <property type="entry name" value="Immunoglobulin"/>
    <property type="match status" value="2"/>
</dbReference>
<evidence type="ECO:0000256" key="8">
    <source>
        <dbReference type="ARBA" id="ARBA00023319"/>
    </source>
</evidence>
<evidence type="ECO:0000313" key="11">
    <source>
        <dbReference type="Ensembl" id="ENSSAUP00010048880.1"/>
    </source>
</evidence>
<keyword evidence="5 9" id="KW-0472">Membrane</keyword>
<dbReference type="GO" id="GO:0150079">
    <property type="term" value="P:negative regulation of neuroinflammatory response"/>
    <property type="evidence" value="ECO:0007669"/>
    <property type="project" value="TreeGrafter"/>
</dbReference>
<dbReference type="GO" id="GO:0016020">
    <property type="term" value="C:membrane"/>
    <property type="evidence" value="ECO:0007669"/>
    <property type="project" value="UniProtKB-SubCell"/>
</dbReference>
<evidence type="ECO:0000256" key="9">
    <source>
        <dbReference type="SAM" id="Phobius"/>
    </source>
</evidence>
<reference evidence="11" key="1">
    <citation type="submission" date="2021-04" db="EMBL/GenBank/DDBJ databases">
        <authorList>
            <consortium name="Wellcome Sanger Institute Data Sharing"/>
        </authorList>
    </citation>
    <scope>NUCLEOTIDE SEQUENCE [LARGE SCALE GENOMIC DNA]</scope>
</reference>
<evidence type="ECO:0000313" key="12">
    <source>
        <dbReference type="Proteomes" id="UP000472265"/>
    </source>
</evidence>
<keyword evidence="2 9" id="KW-0812">Transmembrane</keyword>
<dbReference type="InterPro" id="IPR003599">
    <property type="entry name" value="Ig_sub"/>
</dbReference>
<keyword evidence="8" id="KW-0393">Immunoglobulin domain</keyword>
<proteinExistence type="predicted"/>
<dbReference type="InterPro" id="IPR013106">
    <property type="entry name" value="Ig_V-set"/>
</dbReference>
<evidence type="ECO:0000256" key="5">
    <source>
        <dbReference type="ARBA" id="ARBA00023136"/>
    </source>
</evidence>
<keyword evidence="3" id="KW-0732">Signal</keyword>
<dbReference type="GO" id="GO:0043025">
    <property type="term" value="C:neuronal cell body"/>
    <property type="evidence" value="ECO:0007669"/>
    <property type="project" value="TreeGrafter"/>
</dbReference>
<organism evidence="11 12">
    <name type="scientific">Sparus aurata</name>
    <name type="common">Gilthead sea bream</name>
    <dbReference type="NCBI Taxonomy" id="8175"/>
    <lineage>
        <taxon>Eukaryota</taxon>
        <taxon>Metazoa</taxon>
        <taxon>Chordata</taxon>
        <taxon>Craniata</taxon>
        <taxon>Vertebrata</taxon>
        <taxon>Euteleostomi</taxon>
        <taxon>Actinopterygii</taxon>
        <taxon>Neopterygii</taxon>
        <taxon>Teleostei</taxon>
        <taxon>Neoteleostei</taxon>
        <taxon>Acanthomorphata</taxon>
        <taxon>Eupercaria</taxon>
        <taxon>Spariformes</taxon>
        <taxon>Sparidae</taxon>
        <taxon>Sparus</taxon>
    </lineage>
</organism>
<evidence type="ECO:0000256" key="3">
    <source>
        <dbReference type="ARBA" id="ARBA00022729"/>
    </source>
</evidence>
<dbReference type="InterPro" id="IPR013783">
    <property type="entry name" value="Ig-like_fold"/>
</dbReference>
<evidence type="ECO:0000256" key="6">
    <source>
        <dbReference type="ARBA" id="ARBA00023157"/>
    </source>
</evidence>
<accession>A0A671XJ64</accession>
<dbReference type="Proteomes" id="UP000472265">
    <property type="component" value="Chromosome 24"/>
</dbReference>
<feature type="domain" description="Ig-like" evidence="10">
    <location>
        <begin position="14"/>
        <end position="110"/>
    </location>
</feature>
<keyword evidence="12" id="KW-1185">Reference proteome</keyword>
<dbReference type="OMA" id="NLMSTIM"/>
<feature type="transmembrane region" description="Helical" evidence="9">
    <location>
        <begin position="247"/>
        <end position="269"/>
    </location>
</feature>
<reference evidence="11" key="3">
    <citation type="submission" date="2025-09" db="UniProtKB">
        <authorList>
            <consortium name="Ensembl"/>
        </authorList>
    </citation>
    <scope>IDENTIFICATION</scope>
</reference>
<reference evidence="11" key="2">
    <citation type="submission" date="2025-08" db="UniProtKB">
        <authorList>
            <consortium name="Ensembl"/>
        </authorList>
    </citation>
    <scope>IDENTIFICATION</scope>
</reference>
<dbReference type="GeneTree" id="ENSGT00530000063970"/>
<name>A0A671XJ64_SPAAU</name>
<dbReference type="Pfam" id="PF07686">
    <property type="entry name" value="V-set"/>
    <property type="match status" value="1"/>
</dbReference>
<evidence type="ECO:0000259" key="10">
    <source>
        <dbReference type="PROSITE" id="PS50835"/>
    </source>
</evidence>
<dbReference type="InterPro" id="IPR036179">
    <property type="entry name" value="Ig-like_dom_sf"/>
</dbReference>
<protein>
    <recommendedName>
        <fullName evidence="10">Ig-like domain-containing protein</fullName>
    </recommendedName>
</protein>
<comment type="subcellular location">
    <subcellularLocation>
        <location evidence="1">Membrane</location>
        <topology evidence="1">Single-pass membrane protein</topology>
    </subcellularLocation>
</comment>
<dbReference type="Gene3D" id="2.60.40.10">
    <property type="entry name" value="Immunoglobulins"/>
    <property type="match status" value="2"/>
</dbReference>